<evidence type="ECO:0000259" key="3">
    <source>
        <dbReference type="Pfam" id="PF05448"/>
    </source>
</evidence>
<dbReference type="SUPFAM" id="SSF53474">
    <property type="entry name" value="alpha/beta-Hydrolases"/>
    <property type="match status" value="1"/>
</dbReference>
<feature type="signal peptide" evidence="2">
    <location>
        <begin position="1"/>
        <end position="19"/>
    </location>
</feature>
<keyword evidence="2" id="KW-0732">Signal</keyword>
<dbReference type="AlphaFoldDB" id="A0A1F4U6N3"/>
<dbReference type="Pfam" id="PF05448">
    <property type="entry name" value="AXE1"/>
    <property type="match status" value="1"/>
</dbReference>
<protein>
    <recommendedName>
        <fullName evidence="3">Acetyl xylan esterase domain-containing protein</fullName>
    </recommendedName>
</protein>
<feature type="chain" id="PRO_5009514805" description="Acetyl xylan esterase domain-containing protein" evidence="2">
    <location>
        <begin position="20"/>
        <end position="454"/>
    </location>
</feature>
<gene>
    <name evidence="4" type="ORF">A2438_06395</name>
</gene>
<feature type="domain" description="Acetyl xylan esterase" evidence="3">
    <location>
        <begin position="36"/>
        <end position="194"/>
    </location>
</feature>
<dbReference type="InterPro" id="IPR029058">
    <property type="entry name" value="AB_hydrolase_fold"/>
</dbReference>
<dbReference type="InterPro" id="IPR050261">
    <property type="entry name" value="FrsA_esterase"/>
</dbReference>
<name>A0A1F4U6N3_UNCSA</name>
<sequence>MRKILIFLAVVIALGSAAAADWELSAPINSYSIKTYEIDNIAVDEIYYTCSTFQKKPVQIFGYYCRPKNKSNLPAIAIIHGGGGYAKLPTTLNFAKHGYAVLTIDLPGKGTLRSDKSRSTGPDMDVPTLLRVSPDPSYNYLYHAVRAARGTISFLESRAEVDKTKIGMLGLSWGGVITLIVNGVDKRLASAIPVFGSGYLDQGSTWQGRFDQWMSDADKKTYNRRFDAKNYLKSQHAPVLYMTGSNDHCFYIPNFIKSYRNMPPGQATLTIYPNGKHTVNAAMLNTFLHWFNVTLKKTEPPFSKITIEKIKNQKGFLMLKLSHDGTLYYSKSGVDRWTVKKWLPINSSGGWVKIPKELLSPEIIFFAGVRDGRGVLVTTPIYALMHFKLSDGRTIYALTPPVEEIEYHRISPQTWEEILGQKCDIPGDSFLLANLTRVGAKVVNKKSYYYIKLP</sequence>
<evidence type="ECO:0000313" key="4">
    <source>
        <dbReference type="EMBL" id="OGC40625.1"/>
    </source>
</evidence>
<dbReference type="InterPro" id="IPR008391">
    <property type="entry name" value="AXE1_dom"/>
</dbReference>
<comment type="caution">
    <text evidence="4">The sequence shown here is derived from an EMBL/GenBank/DDBJ whole genome shotgun (WGS) entry which is preliminary data.</text>
</comment>
<dbReference type="EMBL" id="MEUJ01000003">
    <property type="protein sequence ID" value="OGC40625.1"/>
    <property type="molecule type" value="Genomic_DNA"/>
</dbReference>
<dbReference type="PANTHER" id="PTHR22946">
    <property type="entry name" value="DIENELACTONE HYDROLASE DOMAIN-CONTAINING PROTEIN-RELATED"/>
    <property type="match status" value="1"/>
</dbReference>
<dbReference type="Proteomes" id="UP000179242">
    <property type="component" value="Unassembled WGS sequence"/>
</dbReference>
<evidence type="ECO:0000256" key="1">
    <source>
        <dbReference type="ARBA" id="ARBA00022801"/>
    </source>
</evidence>
<reference evidence="4 5" key="1">
    <citation type="journal article" date="2016" name="Nat. Commun.">
        <title>Thousands of microbial genomes shed light on interconnected biogeochemical processes in an aquifer system.</title>
        <authorList>
            <person name="Anantharaman K."/>
            <person name="Brown C.T."/>
            <person name="Hug L.A."/>
            <person name="Sharon I."/>
            <person name="Castelle C.J."/>
            <person name="Probst A.J."/>
            <person name="Thomas B.C."/>
            <person name="Singh A."/>
            <person name="Wilkins M.J."/>
            <person name="Karaoz U."/>
            <person name="Brodie E.L."/>
            <person name="Williams K.H."/>
            <person name="Hubbard S.S."/>
            <person name="Banfield J.F."/>
        </authorList>
    </citation>
    <scope>NUCLEOTIDE SEQUENCE [LARGE SCALE GENOMIC DNA]</scope>
</reference>
<keyword evidence="1" id="KW-0378">Hydrolase</keyword>
<dbReference type="Pfam" id="PF10142">
    <property type="entry name" value="PhoPQ_related"/>
    <property type="match status" value="1"/>
</dbReference>
<dbReference type="GO" id="GO:0052689">
    <property type="term" value="F:carboxylic ester hydrolase activity"/>
    <property type="evidence" value="ECO:0007669"/>
    <property type="project" value="UniProtKB-ARBA"/>
</dbReference>
<evidence type="ECO:0000313" key="5">
    <source>
        <dbReference type="Proteomes" id="UP000179242"/>
    </source>
</evidence>
<evidence type="ECO:0000256" key="2">
    <source>
        <dbReference type="SAM" id="SignalP"/>
    </source>
</evidence>
<dbReference type="Gene3D" id="3.40.50.1820">
    <property type="entry name" value="alpha/beta hydrolase"/>
    <property type="match status" value="1"/>
</dbReference>
<dbReference type="InterPro" id="IPR009199">
    <property type="entry name" value="PhoPQ-act_pathogen-rel_PqaA"/>
</dbReference>
<accession>A0A1F4U6N3</accession>
<proteinExistence type="predicted"/>
<dbReference type="PANTHER" id="PTHR22946:SF9">
    <property type="entry name" value="POLYKETIDE TRANSFERASE AF380"/>
    <property type="match status" value="1"/>
</dbReference>
<organism evidence="4 5">
    <name type="scientific">candidate division WOR-1 bacterium RIFOXYC2_FULL_46_14</name>
    <dbReference type="NCBI Taxonomy" id="1802587"/>
    <lineage>
        <taxon>Bacteria</taxon>
        <taxon>Bacillati</taxon>
        <taxon>Saganbacteria</taxon>
    </lineage>
</organism>